<protein>
    <submittedName>
        <fullName evidence="1">Uncharacterized protein</fullName>
    </submittedName>
</protein>
<proteinExistence type="predicted"/>
<dbReference type="RefSeq" id="WP_133229255.1">
    <property type="nucleotide sequence ID" value="NZ_SMRT01000006.1"/>
</dbReference>
<dbReference type="EMBL" id="SMRT01000006">
    <property type="protein sequence ID" value="TDF97067.1"/>
    <property type="molecule type" value="Genomic_DNA"/>
</dbReference>
<dbReference type="Proteomes" id="UP000295636">
    <property type="component" value="Unassembled WGS sequence"/>
</dbReference>
<name>A0A4R5KQN9_9BACL</name>
<evidence type="ECO:0000313" key="2">
    <source>
        <dbReference type="Proteomes" id="UP000295636"/>
    </source>
</evidence>
<dbReference type="AlphaFoldDB" id="A0A4R5KQN9"/>
<evidence type="ECO:0000313" key="1">
    <source>
        <dbReference type="EMBL" id="TDF97067.1"/>
    </source>
</evidence>
<accession>A0A4R5KQN9</accession>
<reference evidence="1 2" key="1">
    <citation type="submission" date="2019-03" db="EMBL/GenBank/DDBJ databases">
        <title>This is whole genome sequence of Paenibacillus sp MS74 strain.</title>
        <authorList>
            <person name="Trinh H.N."/>
        </authorList>
    </citation>
    <scope>NUCLEOTIDE SEQUENCE [LARGE SCALE GENOMIC DNA]</scope>
    <source>
        <strain evidence="1 2">MS74</strain>
    </source>
</reference>
<keyword evidence="2" id="KW-1185">Reference proteome</keyword>
<gene>
    <name evidence="1" type="ORF">E1757_14550</name>
</gene>
<comment type="caution">
    <text evidence="1">The sequence shown here is derived from an EMBL/GenBank/DDBJ whole genome shotgun (WGS) entry which is preliminary data.</text>
</comment>
<sequence length="76" mass="8473">MDWEMEEEKEQILFLEGLAGVKKGTKKGRKGVGVGLELQKRAPITALSRVIHMETNRGLAFSNRLPLALLIQKDAL</sequence>
<organism evidence="1 2">
    <name type="scientific">Paenibacillus piri</name>
    <dbReference type="NCBI Taxonomy" id="2547395"/>
    <lineage>
        <taxon>Bacteria</taxon>
        <taxon>Bacillati</taxon>
        <taxon>Bacillota</taxon>
        <taxon>Bacilli</taxon>
        <taxon>Bacillales</taxon>
        <taxon>Paenibacillaceae</taxon>
        <taxon>Paenibacillus</taxon>
    </lineage>
</organism>